<organism evidence="1 2">
    <name type="scientific">Dyadobacter soli</name>
    <dbReference type="NCBI Taxonomy" id="659014"/>
    <lineage>
        <taxon>Bacteria</taxon>
        <taxon>Pseudomonadati</taxon>
        <taxon>Bacteroidota</taxon>
        <taxon>Cytophagia</taxon>
        <taxon>Cytophagales</taxon>
        <taxon>Spirosomataceae</taxon>
        <taxon>Dyadobacter</taxon>
    </lineage>
</organism>
<accession>A0A1G7EDR0</accession>
<sequence>MDYKPLTELLKDEKACKAIFDLITAGCGPPEYGQVEDSELGNITLWEKYGSATTRHIHITYDGSIEHYFGDELEPVGNAFKLVDQVRLLNNSA</sequence>
<evidence type="ECO:0000313" key="1">
    <source>
        <dbReference type="EMBL" id="SDE61799.1"/>
    </source>
</evidence>
<name>A0A1G7EDR0_9BACT</name>
<proteinExistence type="predicted"/>
<keyword evidence="2" id="KW-1185">Reference proteome</keyword>
<dbReference type="RefSeq" id="WP_090149046.1">
    <property type="nucleotide sequence ID" value="NZ_FNAN01000006.1"/>
</dbReference>
<evidence type="ECO:0000313" key="2">
    <source>
        <dbReference type="Proteomes" id="UP000198748"/>
    </source>
</evidence>
<protein>
    <submittedName>
        <fullName evidence="1">Uncharacterized protein</fullName>
    </submittedName>
</protein>
<dbReference type="OrthoDB" id="963790at2"/>
<reference evidence="2" key="1">
    <citation type="submission" date="2016-10" db="EMBL/GenBank/DDBJ databases">
        <authorList>
            <person name="Varghese N."/>
            <person name="Submissions S."/>
        </authorList>
    </citation>
    <scope>NUCLEOTIDE SEQUENCE [LARGE SCALE GENOMIC DNA]</scope>
    <source>
        <strain evidence="2">DSM 25329</strain>
    </source>
</reference>
<dbReference type="EMBL" id="FNAN01000006">
    <property type="protein sequence ID" value="SDE61799.1"/>
    <property type="molecule type" value="Genomic_DNA"/>
</dbReference>
<gene>
    <name evidence="1" type="ORF">SAMN04487996_10635</name>
</gene>
<dbReference type="STRING" id="659014.SAMN04487996_10635"/>
<dbReference type="AlphaFoldDB" id="A0A1G7EDR0"/>
<dbReference type="Proteomes" id="UP000198748">
    <property type="component" value="Unassembled WGS sequence"/>
</dbReference>